<comment type="catalytic activity">
    <reaction evidence="10">
        <text>ATP + H2O + xenobioticSide 1 = ADP + phosphate + xenobioticSide 2.</text>
        <dbReference type="EC" id="7.6.2.2"/>
    </reaction>
</comment>
<feature type="domain" description="ABC transporter" evidence="12">
    <location>
        <begin position="250"/>
        <end position="476"/>
    </location>
</feature>
<dbReference type="RefSeq" id="XP_056686254.1">
    <property type="nucleotide sequence ID" value="XM_056830276.1"/>
</dbReference>
<keyword evidence="9 11" id="KW-0472">Membrane</keyword>
<dbReference type="InterPro" id="IPR011527">
    <property type="entry name" value="ABC1_TM_dom"/>
</dbReference>
<evidence type="ECO:0000256" key="2">
    <source>
        <dbReference type="ARBA" id="ARBA00009726"/>
    </source>
</evidence>
<comment type="similarity">
    <text evidence="2">Belongs to the ABC transporter superfamily. ABCC family. Conjugate transporter (TC 3.A.1.208) subfamily.</text>
</comment>
<dbReference type="SMART" id="SM00382">
    <property type="entry name" value="AAA"/>
    <property type="match status" value="2"/>
</dbReference>
<feature type="transmembrane region" description="Helical" evidence="11">
    <location>
        <begin position="77"/>
        <end position="96"/>
    </location>
</feature>
<accession>A0ABM3QSA6</accession>
<evidence type="ECO:0000256" key="8">
    <source>
        <dbReference type="ARBA" id="ARBA00022989"/>
    </source>
</evidence>
<feature type="transmembrane region" description="Helical" evidence="11">
    <location>
        <begin position="675"/>
        <end position="705"/>
    </location>
</feature>
<dbReference type="CDD" id="cd18579">
    <property type="entry name" value="ABC_6TM_ABCC_D1"/>
    <property type="match status" value="1"/>
</dbReference>
<keyword evidence="5 11" id="KW-0812">Transmembrane</keyword>
<evidence type="ECO:0000256" key="3">
    <source>
        <dbReference type="ARBA" id="ARBA00012191"/>
    </source>
</evidence>
<evidence type="ECO:0000259" key="12">
    <source>
        <dbReference type="PROSITE" id="PS50893"/>
    </source>
</evidence>
<feature type="domain" description="ABC transmembrane type-1" evidence="13">
    <location>
        <begin position="552"/>
        <end position="832"/>
    </location>
</feature>
<organism evidence="14 15">
    <name type="scientific">Spinacia oleracea</name>
    <name type="common">Spinach</name>
    <dbReference type="NCBI Taxonomy" id="3562"/>
    <lineage>
        <taxon>Eukaryota</taxon>
        <taxon>Viridiplantae</taxon>
        <taxon>Streptophyta</taxon>
        <taxon>Embryophyta</taxon>
        <taxon>Tracheophyta</taxon>
        <taxon>Spermatophyta</taxon>
        <taxon>Magnoliopsida</taxon>
        <taxon>eudicotyledons</taxon>
        <taxon>Gunneridae</taxon>
        <taxon>Pentapetalae</taxon>
        <taxon>Caryophyllales</taxon>
        <taxon>Chenopodiaceae</taxon>
        <taxon>Chenopodioideae</taxon>
        <taxon>Anserineae</taxon>
        <taxon>Spinacia</taxon>
    </lineage>
</organism>
<name>A0ABM3QSA6_SPIOL</name>
<dbReference type="InterPro" id="IPR003439">
    <property type="entry name" value="ABC_transporter-like_ATP-bd"/>
</dbReference>
<dbReference type="InterPro" id="IPR017871">
    <property type="entry name" value="ABC_transporter-like_CS"/>
</dbReference>
<reference evidence="14" key="1">
    <citation type="journal article" date="2021" name="Nat. Commun.">
        <title>Genomic analyses provide insights into spinach domestication and the genetic basis of agronomic traits.</title>
        <authorList>
            <person name="Cai X."/>
            <person name="Sun X."/>
            <person name="Xu C."/>
            <person name="Sun H."/>
            <person name="Wang X."/>
            <person name="Ge C."/>
            <person name="Zhang Z."/>
            <person name="Wang Q."/>
            <person name="Fei Z."/>
            <person name="Jiao C."/>
            <person name="Wang Q."/>
        </authorList>
    </citation>
    <scope>NUCLEOTIDE SEQUENCE [LARGE SCALE GENOMIC DNA]</scope>
    <source>
        <strain evidence="14">cv. Varoflay</strain>
    </source>
</reference>
<evidence type="ECO:0000256" key="5">
    <source>
        <dbReference type="ARBA" id="ARBA00022692"/>
    </source>
</evidence>
<dbReference type="SUPFAM" id="SSF52540">
    <property type="entry name" value="P-loop containing nucleoside triphosphate hydrolases"/>
    <property type="match status" value="2"/>
</dbReference>
<dbReference type="InterPro" id="IPR050173">
    <property type="entry name" value="ABC_transporter_C-like"/>
</dbReference>
<dbReference type="InterPro" id="IPR036640">
    <property type="entry name" value="ABC1_TM_sf"/>
</dbReference>
<dbReference type="Gene3D" id="1.20.1560.10">
    <property type="entry name" value="ABC transporter type 1, transmembrane domain"/>
    <property type="match status" value="2"/>
</dbReference>
<evidence type="ECO:0000256" key="4">
    <source>
        <dbReference type="ARBA" id="ARBA00022448"/>
    </source>
</evidence>
<evidence type="ECO:0000256" key="7">
    <source>
        <dbReference type="ARBA" id="ARBA00022840"/>
    </source>
</evidence>
<dbReference type="CDD" id="cd03250">
    <property type="entry name" value="ABCC_MRP_domain1"/>
    <property type="match status" value="1"/>
</dbReference>
<dbReference type="GeneID" id="110794449"/>
<sequence>MLYNKSLRLPCWSSSQLQGGEGQASGGSGGELINAVAVDVEAIRSFTVYMHDIWLIFLQIGLALLLLYRNLGFFASVGAFVVTVVFMLSNSVFVAWQDKCQTRLMESKDNRMKVTMETLRNMRVLKFQGWELSFLSKIVQLRKVEMQWLKKRMFSTAVMEFFFGVGPTCVALVAFGSCIYMGIPLEMGKILSALATFRVLREPIFLLPDTLSVLIQAKVSLGRIASFLSVDEIQDDVIQKLPLGSSDTAVDIVDGNFTWDDISLPTTTLVLKDINFEVSHGMKVGICGTVGAGKSSLLSCILGEMPKISGAVRLCGTKAYVAQSPWIQSSTVRENILFGKNMDQERYDQVLEACCLKEDLDILSFGDQTVIGEKGINLSGGQKQRIQIARALYHDADIYLFDDPFSALDAHTGSHLFKEVLLGLLSRKTVIYVTHQVEFLNAADLIVVMKNGRISQVGKYDDILFQGSDLMQLVGAQNTALSTLNSNTMTTSVPADAAAGSHEAAAANDGGVAAGSPPAAQLVKDEEREIGSVGFPVYWKYITTVCGGALVLLTILAQILLQILQIGSNYWLTWAAPSSEAVRPTVSGSTFMIVYTSLAIGICLLIIIGDILTLVTGYKTATILFGNMLQRIFHAPMSFFDATPTGRILTRCSTDQTAVETEIPSLLGNLVFHSIQLLGIIAVMSTVAWQVLVIFIPLLFTVIWYQRYCMPSSRELSRLGGVCEAPAIQNFSETISGITTIRSFDQQSSFQPNYMKIVDAYSRPQFYAAASMKWLMLRLDAFACITYAFLLVLSLYFAGRIHPAIAGLAVTYGLTLKGTLSDVIWCVCNWETRMVSVERILQYMSIDSEGPLIIQANRPDCSWPSCGEISIQNLQIRYAPHLPLVLHGVTCTFPGGMKTGVVGRTGSGKSTLVQALFRIVEPTSGRIVIDGIDISSIGLQDLRSKLSIIPQDPTMFQGTIRSNLDPLEQYTDKQIWETLDKCQLGDEVRKMERKLDSNVTENGENWSMGQRQLVCLGRVILKKSKVLVLDEATASVDTTTDNLIQQTLKHHFSNCTVITIAHRITSVLDSDMVLLLSHGVVEEYDSPTRLLQNKLSSFSQLVAEYTTRSSDSNTHL</sequence>
<keyword evidence="6" id="KW-0547">Nucleotide-binding</keyword>
<dbReference type="CDD" id="cd18580">
    <property type="entry name" value="ABC_6TM_ABCC_D2"/>
    <property type="match status" value="1"/>
</dbReference>
<evidence type="ECO:0000313" key="14">
    <source>
        <dbReference type="Proteomes" id="UP000813463"/>
    </source>
</evidence>
<dbReference type="EC" id="7.6.2.2" evidence="3"/>
<feature type="domain" description="ABC transmembrane type-1" evidence="13">
    <location>
        <begin position="1"/>
        <end position="216"/>
    </location>
</feature>
<feature type="transmembrane region" description="Helical" evidence="11">
    <location>
        <begin position="53"/>
        <end position="71"/>
    </location>
</feature>
<keyword evidence="7" id="KW-0067">ATP-binding</keyword>
<dbReference type="InterPro" id="IPR044746">
    <property type="entry name" value="ABCC_6TM_D1"/>
</dbReference>
<dbReference type="PROSITE" id="PS50929">
    <property type="entry name" value="ABC_TM1F"/>
    <property type="match status" value="2"/>
</dbReference>
<evidence type="ECO:0000259" key="13">
    <source>
        <dbReference type="PROSITE" id="PS50929"/>
    </source>
</evidence>
<dbReference type="Gene3D" id="3.40.50.300">
    <property type="entry name" value="P-loop containing nucleotide triphosphate hydrolases"/>
    <property type="match status" value="2"/>
</dbReference>
<dbReference type="InterPro" id="IPR027417">
    <property type="entry name" value="P-loop_NTPase"/>
</dbReference>
<feature type="transmembrane region" description="Helical" evidence="11">
    <location>
        <begin position="538"/>
        <end position="561"/>
    </location>
</feature>
<evidence type="ECO:0000256" key="1">
    <source>
        <dbReference type="ARBA" id="ARBA00004141"/>
    </source>
</evidence>
<dbReference type="InterPro" id="IPR044726">
    <property type="entry name" value="ABCC_6TM_D2"/>
</dbReference>
<dbReference type="Pfam" id="PF00005">
    <property type="entry name" value="ABC_tran"/>
    <property type="match status" value="2"/>
</dbReference>
<evidence type="ECO:0000313" key="15">
    <source>
        <dbReference type="RefSeq" id="XP_056686254.1"/>
    </source>
</evidence>
<proteinExistence type="inferred from homology"/>
<dbReference type="PANTHER" id="PTHR24223:SF181">
    <property type="entry name" value="ABC TRANSPORTER C FAMILY MEMBER 3"/>
    <property type="match status" value="1"/>
</dbReference>
<dbReference type="PANTHER" id="PTHR24223">
    <property type="entry name" value="ATP-BINDING CASSETTE SUB-FAMILY C"/>
    <property type="match status" value="1"/>
</dbReference>
<feature type="domain" description="ABC transporter" evidence="12">
    <location>
        <begin position="871"/>
        <end position="1103"/>
    </location>
</feature>
<comment type="subcellular location">
    <subcellularLocation>
        <location evidence="1">Membrane</location>
        <topology evidence="1">Multi-pass membrane protein</topology>
    </subcellularLocation>
</comment>
<protein>
    <recommendedName>
        <fullName evidence="3">ABC-type xenobiotic transporter</fullName>
        <ecNumber evidence="3">7.6.2.2</ecNumber>
    </recommendedName>
</protein>
<dbReference type="SUPFAM" id="SSF90123">
    <property type="entry name" value="ABC transporter transmembrane region"/>
    <property type="match status" value="2"/>
</dbReference>
<dbReference type="PROSITE" id="PS50893">
    <property type="entry name" value="ABC_TRANSPORTER_2"/>
    <property type="match status" value="2"/>
</dbReference>
<dbReference type="Proteomes" id="UP000813463">
    <property type="component" value="Chromosome 5"/>
</dbReference>
<feature type="transmembrane region" description="Helical" evidence="11">
    <location>
        <begin position="593"/>
        <end position="618"/>
    </location>
</feature>
<keyword evidence="8 11" id="KW-1133">Transmembrane helix</keyword>
<evidence type="ECO:0000256" key="11">
    <source>
        <dbReference type="SAM" id="Phobius"/>
    </source>
</evidence>
<keyword evidence="4" id="KW-0813">Transport</keyword>
<dbReference type="PROSITE" id="PS00211">
    <property type="entry name" value="ABC_TRANSPORTER_1"/>
    <property type="match status" value="1"/>
</dbReference>
<keyword evidence="14" id="KW-1185">Reference proteome</keyword>
<evidence type="ECO:0000256" key="9">
    <source>
        <dbReference type="ARBA" id="ARBA00023136"/>
    </source>
</evidence>
<feature type="transmembrane region" description="Helical" evidence="11">
    <location>
        <begin position="161"/>
        <end position="183"/>
    </location>
</feature>
<dbReference type="Pfam" id="PF00664">
    <property type="entry name" value="ABC_membrane"/>
    <property type="match status" value="2"/>
</dbReference>
<gene>
    <name evidence="15" type="primary">LOC110794449</name>
</gene>
<dbReference type="CDD" id="cd03244">
    <property type="entry name" value="ABCC_MRP_domain2"/>
    <property type="match status" value="1"/>
</dbReference>
<dbReference type="InterPro" id="IPR003593">
    <property type="entry name" value="AAA+_ATPase"/>
</dbReference>
<evidence type="ECO:0000256" key="10">
    <source>
        <dbReference type="ARBA" id="ARBA00034018"/>
    </source>
</evidence>
<feature type="transmembrane region" description="Helical" evidence="11">
    <location>
        <begin position="781"/>
        <end position="799"/>
    </location>
</feature>
<evidence type="ECO:0000256" key="6">
    <source>
        <dbReference type="ARBA" id="ARBA00022741"/>
    </source>
</evidence>
<reference evidence="15" key="2">
    <citation type="submission" date="2025-08" db="UniProtKB">
        <authorList>
            <consortium name="RefSeq"/>
        </authorList>
    </citation>
    <scope>IDENTIFICATION</scope>
    <source>
        <tissue evidence="15">Leaf</tissue>
    </source>
</reference>